<dbReference type="InterPro" id="IPR013783">
    <property type="entry name" value="Ig-like_fold"/>
</dbReference>
<dbReference type="PATRIC" id="fig|1231377.3.peg.56"/>
<dbReference type="NCBIfam" id="TIGR03715">
    <property type="entry name" value="KxYKxGKxW"/>
    <property type="match status" value="1"/>
</dbReference>
<feature type="domain" description="T-Q ester bond containing" evidence="4">
    <location>
        <begin position="902"/>
        <end position="1012"/>
    </location>
</feature>
<keyword evidence="1" id="KW-0732">Signal</keyword>
<name>K2NY22_9LACT</name>
<sequence length="1072" mass="114976">MSKFKKKKLQKALTDEKQSRFRLRKSGKHFVTTAMLVLTVSGTVAGLVHADVLGASLFSAPARSISLPDKGSVNYKYSGTGTVKWSNGHEASANFMEVNGATTFCLEPFVDVFNGAYATKAGQDAAAQKQWNSMTEYQRNLINNITYIGEVNNAEADKNINLATQFALWLVEAGQNEVSGLLPKVSEIDTSKLNNVVGGHKITGLESTGADISEVVKYATTILKQAVQSSKNPDFNPNPLTVVAGTTATATDKAGVLAGGAGGYGLAFDKIQASEGLNAKRDGNSLKVTASTSAIGKDSSVKIRNNSSDFVPHYIYGTINPDSTVGQTLFATTDPALLKGELKVNVIGLGEAMLQKTSTNNAFSNKAMAGAEFTLFNKDGKAVKWADGQKGYPITPLAGTKANDTNVVLKMGTDGKLGVKNLDYTKGYYFQETKAPAGFAMNATKIQVSFDENSKFDGTTNNYQDDVATQDIPTGATTLTKVDSDTNSSKTQGEATLKGVTYGLFHSDGKAVEWSEGLTDKTAGSTENLPITPIFGTKADNKKVELTIDSSNKVGVQNLPLKENGQSFYWKELRTSSGYSQSSKKIPVVFGDKSEVDVATNDFMDKDKASDKVNVFNLMFEKAQDVNGSLPGLNGAEFELKQQSGTKGNPIKAVSGTGTDSNGYTKNGLVVFDGKANALAGNPSKDGIAIGDYLLSEIKTPNGLKPINPIAISITDKLDKNGAPVSYTATFTDTVTGQQIDKVTVEASSLVDNNLMFKLNLGIFTDKQKEQPKITTTATDKADGDKTLGVGQAQVTDKAEMEHLPASKDLTLTGAVVYKDSGKEVKDDKGKAITASKEFKSDDKGKASVQLDFPTINTVKDQNKVYTVKEVAKDKEGIVVVEENNYKDNPSQSVKVDKADGHTEVQSKEISTTTTTVTDKFFYEGLVKGDTYTVKISQAYDHDLKKVIDVDGSLTFKATDTKGTVDVPVKVDAKKYAGHKITFYEDAWHGKTPKDTPIISHHDKDDEKETFSVVVPKTPTPETPKTPKSVLPHTGEEKALWSLAGVGILLVALALAVAQREKIKAFFSKDKK</sequence>
<dbReference type="Pfam" id="PF18202">
    <property type="entry name" value="TQ"/>
    <property type="match status" value="2"/>
</dbReference>
<evidence type="ECO:0000259" key="4">
    <source>
        <dbReference type="Pfam" id="PF18202"/>
    </source>
</evidence>
<dbReference type="RefSeq" id="WP_003134451.1">
    <property type="nucleotide sequence ID" value="NZ_AMQS01000001.1"/>
</dbReference>
<feature type="domain" description="T-Q ester bond containing" evidence="4">
    <location>
        <begin position="772"/>
        <end position="896"/>
    </location>
</feature>
<dbReference type="eggNOG" id="COG4932">
    <property type="taxonomic scope" value="Bacteria"/>
</dbReference>
<gene>
    <name evidence="5" type="ORF">C426_0057</name>
</gene>
<evidence type="ECO:0000256" key="1">
    <source>
        <dbReference type="ARBA" id="ARBA00022729"/>
    </source>
</evidence>
<proteinExistence type="predicted"/>
<dbReference type="Gene3D" id="2.60.40.10">
    <property type="entry name" value="Immunoglobulins"/>
    <property type="match status" value="3"/>
</dbReference>
<dbReference type="EMBL" id="AMQS01000001">
    <property type="protein sequence ID" value="EKF52483.1"/>
    <property type="molecule type" value="Genomic_DNA"/>
</dbReference>
<keyword evidence="2" id="KW-1133">Transmembrane helix</keyword>
<feature type="domain" description="SpaA-like prealbumin fold" evidence="3">
    <location>
        <begin position="364"/>
        <end position="460"/>
    </location>
</feature>
<dbReference type="Proteomes" id="UP000006787">
    <property type="component" value="Unassembled WGS sequence"/>
</dbReference>
<protein>
    <submittedName>
        <fullName evidence="5">Collagen adhesion protein</fullName>
    </submittedName>
</protein>
<evidence type="ECO:0000313" key="6">
    <source>
        <dbReference type="Proteomes" id="UP000006787"/>
    </source>
</evidence>
<dbReference type="AlphaFoldDB" id="K2NY22"/>
<evidence type="ECO:0000313" key="5">
    <source>
        <dbReference type="EMBL" id="EKF52483.1"/>
    </source>
</evidence>
<evidence type="ECO:0000256" key="2">
    <source>
        <dbReference type="SAM" id="Phobius"/>
    </source>
</evidence>
<comment type="caution">
    <text evidence="5">The sequence shown here is derived from an EMBL/GenBank/DDBJ whole genome shotgun (WGS) entry which is preliminary data.</text>
</comment>
<reference evidence="5 6" key="1">
    <citation type="journal article" date="2012" name="J. Bacteriol.">
        <title>Genome Sequence of the Bacteriocin-Producing Strain Lactococcus garvieae DCC43.</title>
        <authorList>
            <person name="Gabrielsen C."/>
            <person name="Brede D.A."/>
            <person name="Hernandez P.E."/>
            <person name="Nes I.F."/>
            <person name="Diep D.B."/>
        </authorList>
    </citation>
    <scope>NUCLEOTIDE SEQUENCE [LARGE SCALE GENOMIC DNA]</scope>
    <source>
        <strain evidence="5 6">DCC43</strain>
    </source>
</reference>
<dbReference type="InterPro" id="IPR041033">
    <property type="entry name" value="SpaA_PFL_dom_1"/>
</dbReference>
<organism evidence="5 6">
    <name type="scientific">Lactococcus garvieae DCC43</name>
    <dbReference type="NCBI Taxonomy" id="1231377"/>
    <lineage>
        <taxon>Bacteria</taxon>
        <taxon>Bacillati</taxon>
        <taxon>Bacillota</taxon>
        <taxon>Bacilli</taxon>
        <taxon>Lactobacillales</taxon>
        <taxon>Streptococcaceae</taxon>
        <taxon>Lactococcus</taxon>
    </lineage>
</organism>
<dbReference type="InterPro" id="IPR041100">
    <property type="entry name" value="TQ"/>
</dbReference>
<dbReference type="Gene3D" id="2.60.40.3930">
    <property type="match status" value="2"/>
</dbReference>
<dbReference type="InterPro" id="IPR022263">
    <property type="entry name" value="KxYKxGKxW"/>
</dbReference>
<keyword evidence="2" id="KW-0812">Transmembrane</keyword>
<dbReference type="NCBIfam" id="NF033903">
    <property type="entry name" value="VaFE_rpt"/>
    <property type="match status" value="2"/>
</dbReference>
<dbReference type="Pfam" id="PF17802">
    <property type="entry name" value="SpaA"/>
    <property type="match status" value="1"/>
</dbReference>
<evidence type="ECO:0000259" key="3">
    <source>
        <dbReference type="Pfam" id="PF17802"/>
    </source>
</evidence>
<keyword evidence="2" id="KW-0472">Membrane</keyword>
<feature type="transmembrane region" description="Helical" evidence="2">
    <location>
        <begin position="1039"/>
        <end position="1058"/>
    </location>
</feature>
<accession>K2NY22</accession>